<dbReference type="InterPro" id="IPR001173">
    <property type="entry name" value="Glyco_trans_2-like"/>
</dbReference>
<proteinExistence type="predicted"/>
<accession>A0A511XH70</accession>
<evidence type="ECO:0000313" key="3">
    <source>
        <dbReference type="Proteomes" id="UP000321746"/>
    </source>
</evidence>
<protein>
    <recommendedName>
        <fullName evidence="1">Glycosyltransferase 2-like domain-containing protein</fullName>
    </recommendedName>
</protein>
<keyword evidence="3" id="KW-1185">Reference proteome</keyword>
<evidence type="ECO:0000259" key="1">
    <source>
        <dbReference type="Pfam" id="PF00535"/>
    </source>
</evidence>
<comment type="caution">
    <text evidence="2">The sequence shown here is derived from an EMBL/GenBank/DDBJ whole genome shotgun (WGS) entry which is preliminary data.</text>
</comment>
<evidence type="ECO:0000313" key="2">
    <source>
        <dbReference type="EMBL" id="GEN62282.1"/>
    </source>
</evidence>
<dbReference type="Pfam" id="PF00535">
    <property type="entry name" value="Glycos_transf_2"/>
    <property type="match status" value="1"/>
</dbReference>
<name>A0A511XH70_9PROT</name>
<dbReference type="RefSeq" id="WP_146885696.1">
    <property type="nucleotide sequence ID" value="NZ_BJYG01000004.1"/>
</dbReference>
<reference evidence="2 3" key="1">
    <citation type="submission" date="2019-07" db="EMBL/GenBank/DDBJ databases">
        <title>Whole genome shotgun sequence of Acetobacter oeni NBRC 105207.</title>
        <authorList>
            <person name="Hosoyama A."/>
            <person name="Uohara A."/>
            <person name="Ohji S."/>
            <person name="Ichikawa N."/>
        </authorList>
    </citation>
    <scope>NUCLEOTIDE SEQUENCE [LARGE SCALE GENOMIC DNA]</scope>
    <source>
        <strain evidence="2 3">NBRC 105207</strain>
    </source>
</reference>
<dbReference type="OrthoDB" id="9814604at2"/>
<dbReference type="AlphaFoldDB" id="A0A511XH70"/>
<feature type="domain" description="Glycosyltransferase 2-like" evidence="1">
    <location>
        <begin position="37"/>
        <end position="99"/>
    </location>
</feature>
<dbReference type="InterPro" id="IPR029044">
    <property type="entry name" value="Nucleotide-diphossugar_trans"/>
</dbReference>
<dbReference type="SUPFAM" id="SSF53448">
    <property type="entry name" value="Nucleotide-diphospho-sugar transferases"/>
    <property type="match status" value="1"/>
</dbReference>
<sequence length="265" mass="31246">MEPSGNDVDSFLSDSFYDFHKSSYDYVKSLYYCHIPVYIPSFNNPTYVVKMIRQLIRHRFRKIIVVDNASDYDKMILVLNKLQHDKICHVIRLGENKGPKYIVKTKEIYDMLPELFCLTDPDIEFSKSLPADFMTQLTLLSDHFRIGKVGFALSLKNKDKMKQARFINASQAGPTHIWEWESQFWRYKLGHLPDGSEVFDAPIDTTFALYNKKYFNPDQFFHAVRVSGNYESEHTPWYEETTVPEEEEVMYRKTEKYSKYSSVCP</sequence>
<dbReference type="Gene3D" id="3.90.550.10">
    <property type="entry name" value="Spore Coat Polysaccharide Biosynthesis Protein SpsA, Chain A"/>
    <property type="match status" value="1"/>
</dbReference>
<dbReference type="EMBL" id="BJYG01000004">
    <property type="protein sequence ID" value="GEN62282.1"/>
    <property type="molecule type" value="Genomic_DNA"/>
</dbReference>
<gene>
    <name evidence="2" type="ORF">AOE01nite_05060</name>
</gene>
<organism evidence="2 3">
    <name type="scientific">Acetobacter oeni</name>
    <dbReference type="NCBI Taxonomy" id="304077"/>
    <lineage>
        <taxon>Bacteria</taxon>
        <taxon>Pseudomonadati</taxon>
        <taxon>Pseudomonadota</taxon>
        <taxon>Alphaproteobacteria</taxon>
        <taxon>Acetobacterales</taxon>
        <taxon>Acetobacteraceae</taxon>
        <taxon>Acetobacter</taxon>
    </lineage>
</organism>
<dbReference type="Proteomes" id="UP000321746">
    <property type="component" value="Unassembled WGS sequence"/>
</dbReference>